<gene>
    <name evidence="2" type="ORF">Abiwalacus_20070</name>
</gene>
<name>A0ABM7ZIA7_9BACT</name>
<dbReference type="RefSeq" id="WP_067573269.1">
    <property type="nucleotide sequence ID" value="NZ_AP025943.1"/>
</dbReference>
<accession>A0ABM7ZIA7</accession>
<proteinExistence type="predicted"/>
<reference evidence="2" key="1">
    <citation type="submission" date="2022-06" db="EMBL/GenBank/DDBJ databases">
        <title>Akkermansia biwalacus sp. nov., an anaerobic mucin-degrading bacterium isolated from human intestine.</title>
        <authorList>
            <person name="Kobayashi Y."/>
            <person name="Inoue S."/>
            <person name="Kawahara T."/>
            <person name="Kohda N."/>
        </authorList>
    </citation>
    <scope>NUCLEOTIDE SEQUENCE</scope>
    <source>
        <strain evidence="2">WON2089</strain>
    </source>
</reference>
<organism evidence="2 3">
    <name type="scientific">Akkermansia biwaensis</name>
    <dbReference type="NCBI Taxonomy" id="2946555"/>
    <lineage>
        <taxon>Bacteria</taxon>
        <taxon>Pseudomonadati</taxon>
        <taxon>Verrucomicrobiota</taxon>
        <taxon>Verrucomicrobiia</taxon>
        <taxon>Verrucomicrobiales</taxon>
        <taxon>Akkermansiaceae</taxon>
        <taxon>Akkermansia</taxon>
    </lineage>
</organism>
<evidence type="ECO:0000256" key="1">
    <source>
        <dbReference type="SAM" id="MobiDB-lite"/>
    </source>
</evidence>
<evidence type="ECO:0000313" key="2">
    <source>
        <dbReference type="EMBL" id="BDL44433.1"/>
    </source>
</evidence>
<dbReference type="EMBL" id="AP025943">
    <property type="protein sequence ID" value="BDL44433.1"/>
    <property type="molecule type" value="Genomic_DNA"/>
</dbReference>
<keyword evidence="3" id="KW-1185">Reference proteome</keyword>
<feature type="region of interest" description="Disordered" evidence="1">
    <location>
        <begin position="45"/>
        <end position="67"/>
    </location>
</feature>
<protein>
    <recommendedName>
        <fullName evidence="4">Head decoration protein</fullName>
    </recommendedName>
</protein>
<feature type="region of interest" description="Disordered" evidence="1">
    <location>
        <begin position="1"/>
        <end position="23"/>
    </location>
</feature>
<evidence type="ECO:0008006" key="4">
    <source>
        <dbReference type="Google" id="ProtNLM"/>
    </source>
</evidence>
<evidence type="ECO:0000313" key="3">
    <source>
        <dbReference type="Proteomes" id="UP001062263"/>
    </source>
</evidence>
<sequence>MIIKQTPVLRRDWPAGTTGTDKSEGKFAKLSADGKTMSLVTSATDIPDGVVSNPDGRDGADGNGGDLILQSHPGIVQARLNETPGTIETGTDLALCADATVKAATGAAGEVVVARSLAPNTSGQGDCLHEVILVARPAATAAKA</sequence>
<dbReference type="Proteomes" id="UP001062263">
    <property type="component" value="Chromosome"/>
</dbReference>